<organism evidence="2 3">
    <name type="scientific">Rhizobium johnstonii (strain DSM 114642 / LMG 32736 / 3841)</name>
    <name type="common">Rhizobium leguminosarum bv. viciae</name>
    <dbReference type="NCBI Taxonomy" id="216596"/>
    <lineage>
        <taxon>Bacteria</taxon>
        <taxon>Pseudomonadati</taxon>
        <taxon>Pseudomonadota</taxon>
        <taxon>Alphaproteobacteria</taxon>
        <taxon>Hyphomicrobiales</taxon>
        <taxon>Rhizobiaceae</taxon>
        <taxon>Rhizobium/Agrobacterium group</taxon>
        <taxon>Rhizobium</taxon>
        <taxon>Rhizobium johnstonii</taxon>
    </lineage>
</organism>
<gene>
    <name evidence="2" type="ordered locus">pRL70006</name>
</gene>
<reference evidence="2 3" key="1">
    <citation type="journal article" date="2006" name="Genome Biol.">
        <title>The genome of Rhizobium leguminosarum has recognizable core and accessory components.</title>
        <authorList>
            <person name="Young J.W."/>
            <person name="Crossman L.C."/>
            <person name="Johnston A.W.B."/>
            <person name="Thomson N.R."/>
            <person name="Ghazoui Z.F."/>
            <person name="Hull K.H."/>
            <person name="Wexler M."/>
            <person name="Curson A.R.J."/>
            <person name="Todd J.D."/>
            <person name="Poole P.S."/>
            <person name="Mauchline T.H."/>
            <person name="East A.K."/>
            <person name="Quail M.A."/>
            <person name="Churcher C."/>
            <person name="Arrowsmith C."/>
            <person name="Cherevach A."/>
            <person name="Chillingworth T."/>
            <person name="Clarke K."/>
            <person name="Cronin A."/>
            <person name="Davis P."/>
            <person name="Fraser A."/>
            <person name="Hance Z."/>
            <person name="Hauser H."/>
            <person name="Jagels K."/>
            <person name="Moule S."/>
            <person name="Mungall K."/>
            <person name="Norbertczak H."/>
            <person name="Rabbinowitsch E."/>
            <person name="Sanders M."/>
            <person name="Simmonds M."/>
            <person name="Whitehead S."/>
            <person name="Parkhill J."/>
        </authorList>
    </citation>
    <scope>NUCLEOTIDE SEQUENCE [LARGE SCALE GENOMIC DNA]</scope>
    <source>
        <strain evidence="3">DSM 114642 / LMG 32736 / 3841</strain>
    </source>
</reference>
<evidence type="ECO:0000313" key="2">
    <source>
        <dbReference type="EMBL" id="CAK11532.1"/>
    </source>
</evidence>
<dbReference type="EMBL" id="AM236081">
    <property type="protein sequence ID" value="CAK11532.1"/>
    <property type="molecule type" value="Genomic_DNA"/>
</dbReference>
<dbReference type="Proteomes" id="UP000006575">
    <property type="component" value="Plasmid pRL7"/>
</dbReference>
<evidence type="ECO:0000256" key="1">
    <source>
        <dbReference type="SAM" id="MobiDB-lite"/>
    </source>
</evidence>
<proteinExistence type="predicted"/>
<dbReference type="HOGENOM" id="CLU_1804641_0_0_5"/>
<keyword evidence="3" id="KW-1185">Reference proteome</keyword>
<feature type="compositionally biased region" description="Basic and acidic residues" evidence="1">
    <location>
        <begin position="68"/>
        <end position="79"/>
    </location>
</feature>
<protein>
    <submittedName>
        <fullName evidence="2">Uncharacterized protein</fullName>
    </submittedName>
</protein>
<feature type="region of interest" description="Disordered" evidence="1">
    <location>
        <begin position="26"/>
        <end position="79"/>
    </location>
</feature>
<sequence>MSVDRDGALARAFDRQEMNADEAYTRAFERQRPKQSIGCGNSEKHRRAADLPSAILPTRRLAIPPSTDAERASRPFERRSACRRESCSRIASGTDCRGCANGSVLYLAEDRRSTSGVPGRAFCFVNTKGKDRKVEAGIFCAWP</sequence>
<name>Q1MA09_RHIJ3</name>
<keyword evidence="2" id="KW-0614">Plasmid</keyword>
<dbReference type="EnsemblBacteria" id="CAK11532">
    <property type="protein sequence ID" value="CAK11532"/>
    <property type="gene ID" value="pRL70006"/>
</dbReference>
<evidence type="ECO:0000313" key="3">
    <source>
        <dbReference type="Proteomes" id="UP000006575"/>
    </source>
</evidence>
<dbReference type="KEGG" id="rle:pRL70006"/>
<geneLocation type="plasmid" evidence="2 3">
    <name>pRL7</name>
</geneLocation>
<accession>Q1MA09</accession>
<dbReference type="AlphaFoldDB" id="Q1MA09"/>